<proteinExistence type="predicted"/>
<feature type="domain" description="SLH" evidence="4">
    <location>
        <begin position="20"/>
        <end position="80"/>
    </location>
</feature>
<evidence type="ECO:0000256" key="3">
    <source>
        <dbReference type="SAM" id="SignalP"/>
    </source>
</evidence>
<feature type="chain" id="PRO_5011481378" evidence="3">
    <location>
        <begin position="25"/>
        <end position="637"/>
    </location>
</feature>
<evidence type="ECO:0000259" key="4">
    <source>
        <dbReference type="PROSITE" id="PS51272"/>
    </source>
</evidence>
<dbReference type="Pfam" id="PF00395">
    <property type="entry name" value="SLH"/>
    <property type="match status" value="3"/>
</dbReference>
<feature type="signal peptide" evidence="3">
    <location>
        <begin position="1"/>
        <end position="24"/>
    </location>
</feature>
<dbReference type="OrthoDB" id="9816557at2"/>
<protein>
    <submittedName>
        <fullName evidence="5">S-layer homology domain-containing protein</fullName>
    </submittedName>
</protein>
<dbReference type="InterPro" id="IPR003646">
    <property type="entry name" value="SH3-like_bac-type"/>
</dbReference>
<dbReference type="EMBL" id="FOOG01000002">
    <property type="protein sequence ID" value="SFF58994.1"/>
    <property type="molecule type" value="Genomic_DNA"/>
</dbReference>
<keyword evidence="2" id="KW-0378">Hydrolase</keyword>
<sequence length="637" mass="70917">MKKVILSIFVVFLTLTSMVSTAFAEDDITGTPFEEDLRALIEAGIMNGYDDGTYRPSNSVTRAEFTVFLNGALDLQLGDGELPEEYFTDVEPDDWYFESIMIAYNNGLVNGYPGGDFKPNKVITRQDMAMMMINAAKAKNVVSERKPLAFADNEEISNYAVESVERLTYLEIISGKQNSDGTLFFAPKDETSRGETAAVINRLMNVLDPPKELDYKVVSLSLDQDPVVQDEYETYEEAVSHADDDQVVLKGNNIVWMNEGSAVSNAYTVLYDSSDLSRSLTYMTSGVEVELLEINEDTVKIKLADTTGYVDAAKINLTPQHMVKDHSYYYEKNGDLYHRIYNSLTEGSSAYKYGAAPSFMNTGEKYYSYNGSTFYNEDGSKAGEAHQYFNRMPLYTKTSYTGEQLDEFIAAEMPDSPLIGTGAAFKKAEELHGTNALYLLAHAIHESNWGKSKIARDKNNLFGIGANDGNPYQDAWTYDSYEKGILDAASEFIVPGYFDSSTWKARGAHLGNKSSGMNVYYASDVYWGQKIAGHMYRADTYLSNKYGTPKENAAYDLAETITTYVNVRADANAGAEKLYTLPKAGATVQILNETNALGTWYQISPKNIESNTYENAFVYSHGYSAYGISLRKLPLSE</sequence>
<gene>
    <name evidence="5" type="ORF">SAMN05216353_102219</name>
</gene>
<accession>A0A1I2JWT2</accession>
<dbReference type="GO" id="GO:0004040">
    <property type="term" value="F:amidase activity"/>
    <property type="evidence" value="ECO:0007669"/>
    <property type="project" value="InterPro"/>
</dbReference>
<feature type="domain" description="SLH" evidence="4">
    <location>
        <begin position="83"/>
        <end position="146"/>
    </location>
</feature>
<dbReference type="Proteomes" id="UP000198897">
    <property type="component" value="Unassembled WGS sequence"/>
</dbReference>
<dbReference type="InterPro" id="IPR051056">
    <property type="entry name" value="Glycosyl_Hydrolase_73"/>
</dbReference>
<dbReference type="PROSITE" id="PS51272">
    <property type="entry name" value="SLH"/>
    <property type="match status" value="3"/>
</dbReference>
<dbReference type="Pfam" id="PF08239">
    <property type="entry name" value="SH3_3"/>
    <property type="match status" value="1"/>
</dbReference>
<dbReference type="Gene3D" id="1.10.530.10">
    <property type="match status" value="1"/>
</dbReference>
<reference evidence="6" key="1">
    <citation type="submission" date="2016-10" db="EMBL/GenBank/DDBJ databases">
        <authorList>
            <person name="Varghese N."/>
            <person name="Submissions S."/>
        </authorList>
    </citation>
    <scope>NUCLEOTIDE SEQUENCE [LARGE SCALE GENOMIC DNA]</scope>
    <source>
        <strain evidence="6">FP5</strain>
    </source>
</reference>
<evidence type="ECO:0000313" key="5">
    <source>
        <dbReference type="EMBL" id="SFF58994.1"/>
    </source>
</evidence>
<dbReference type="InterPro" id="IPR001119">
    <property type="entry name" value="SLH_dom"/>
</dbReference>
<dbReference type="Pfam" id="PF01832">
    <property type="entry name" value="Glucosaminidase"/>
    <property type="match status" value="1"/>
</dbReference>
<keyword evidence="1 3" id="KW-0732">Signal</keyword>
<organism evidence="5 6">
    <name type="scientific">Halobacillus alkaliphilus</name>
    <dbReference type="NCBI Taxonomy" id="396056"/>
    <lineage>
        <taxon>Bacteria</taxon>
        <taxon>Bacillati</taxon>
        <taxon>Bacillota</taxon>
        <taxon>Bacilli</taxon>
        <taxon>Bacillales</taxon>
        <taxon>Bacillaceae</taxon>
        <taxon>Halobacillus</taxon>
    </lineage>
</organism>
<dbReference type="RefSeq" id="WP_089749833.1">
    <property type="nucleotide sequence ID" value="NZ_FOOG01000002.1"/>
</dbReference>
<dbReference type="SMART" id="SM00047">
    <property type="entry name" value="LYZ2"/>
    <property type="match status" value="1"/>
</dbReference>
<keyword evidence="6" id="KW-1185">Reference proteome</keyword>
<dbReference type="Gene3D" id="2.30.30.40">
    <property type="entry name" value="SH3 Domains"/>
    <property type="match status" value="1"/>
</dbReference>
<dbReference type="PANTHER" id="PTHR33308">
    <property type="entry name" value="PEPTIDOGLYCAN HYDROLASE FLGJ"/>
    <property type="match status" value="1"/>
</dbReference>
<dbReference type="InterPro" id="IPR002901">
    <property type="entry name" value="MGlyc_endo_b_GlcNAc-like_dom"/>
</dbReference>
<evidence type="ECO:0000313" key="6">
    <source>
        <dbReference type="Proteomes" id="UP000198897"/>
    </source>
</evidence>
<dbReference type="AlphaFoldDB" id="A0A1I2JWT2"/>
<evidence type="ECO:0000256" key="1">
    <source>
        <dbReference type="ARBA" id="ARBA00022729"/>
    </source>
</evidence>
<dbReference type="PANTHER" id="PTHR33308:SF9">
    <property type="entry name" value="PEPTIDOGLYCAN HYDROLASE FLGJ"/>
    <property type="match status" value="1"/>
</dbReference>
<feature type="domain" description="SLH" evidence="4">
    <location>
        <begin position="147"/>
        <end position="214"/>
    </location>
</feature>
<evidence type="ECO:0000256" key="2">
    <source>
        <dbReference type="ARBA" id="ARBA00022801"/>
    </source>
</evidence>
<name>A0A1I2JWT2_9BACI</name>